<reference evidence="1" key="1">
    <citation type="submission" date="2020-05" db="EMBL/GenBank/DDBJ databases">
        <authorList>
            <person name="Chiriac C."/>
            <person name="Salcher M."/>
            <person name="Ghai R."/>
            <person name="Kavagutti S V."/>
        </authorList>
    </citation>
    <scope>NUCLEOTIDE SEQUENCE</scope>
</reference>
<dbReference type="AlphaFoldDB" id="A0A6J5ZIN8"/>
<evidence type="ECO:0000313" key="1">
    <source>
        <dbReference type="EMBL" id="CAB4341092.1"/>
    </source>
</evidence>
<organism evidence="1">
    <name type="scientific">freshwater metagenome</name>
    <dbReference type="NCBI Taxonomy" id="449393"/>
    <lineage>
        <taxon>unclassified sequences</taxon>
        <taxon>metagenomes</taxon>
        <taxon>ecological metagenomes</taxon>
    </lineage>
</organism>
<name>A0A6J5ZIN8_9ZZZZ</name>
<dbReference type="Pfam" id="PF13830">
    <property type="entry name" value="DUF4192"/>
    <property type="match status" value="1"/>
</dbReference>
<protein>
    <submittedName>
        <fullName evidence="1">Unannotated protein</fullName>
    </submittedName>
</protein>
<accession>A0A6J5ZIN8</accession>
<dbReference type="InterPro" id="IPR025447">
    <property type="entry name" value="DUF4192"/>
</dbReference>
<sequence length="180" mass="19979">MSTHEIDSIAALPLATNISWMAEIETFWVATDSEELNDLQRDGATAVIDLAAEFEAGKGLENSDLRARVIGRMSDIQVRDFALGSHNEESAQWYWKMWRELLVSAPPGFVAPIASVFAALAYERGDGELAHKALDRALADDSQYSLAILLRRVFSAGWPAQSFTVMRRELHPKVVNVIFG</sequence>
<proteinExistence type="predicted"/>
<dbReference type="EMBL" id="CAESAB010000041">
    <property type="protein sequence ID" value="CAB4341092.1"/>
    <property type="molecule type" value="Genomic_DNA"/>
</dbReference>
<gene>
    <name evidence="1" type="ORF">UFOPK3820_00968</name>
</gene>